<dbReference type="GO" id="GO:0006633">
    <property type="term" value="P:fatty acid biosynthetic process"/>
    <property type="evidence" value="ECO:0007669"/>
    <property type="project" value="InterPro"/>
</dbReference>
<gene>
    <name evidence="2" type="ORF">UFOVP242_197</name>
</gene>
<feature type="domain" description="Malonyl-CoA decarboxylase C-terminal" evidence="1">
    <location>
        <begin position="69"/>
        <end position="126"/>
    </location>
</feature>
<sequence length="144" mass="16759">MLYQIRSLTDSFFSLLNQDPVRPHIPHTQRIGDSKDIFVLKDDNDKVKAITCVSYQQSIPTTESELFLIEQADTAVFYTIWSYVPGAGRTLIFDAVKYIKETKPEIKRFVTLSPKTEMAKRFHHKNGAITYRENQESVNYEYCQ</sequence>
<dbReference type="EMBL" id="LR798294">
    <property type="protein sequence ID" value="CAB5221983.1"/>
    <property type="molecule type" value="Genomic_DNA"/>
</dbReference>
<evidence type="ECO:0000259" key="1">
    <source>
        <dbReference type="Pfam" id="PF05292"/>
    </source>
</evidence>
<name>A0A6J7X3Y2_9CAUD</name>
<dbReference type="GO" id="GO:0050080">
    <property type="term" value="F:malonyl-CoA decarboxylase activity"/>
    <property type="evidence" value="ECO:0007669"/>
    <property type="project" value="InterPro"/>
</dbReference>
<dbReference type="InterPro" id="IPR042303">
    <property type="entry name" value="Malonyl_CoA_deC_C_sf"/>
</dbReference>
<accession>A0A6J7X3Y2</accession>
<reference evidence="2" key="1">
    <citation type="submission" date="2020-05" db="EMBL/GenBank/DDBJ databases">
        <authorList>
            <person name="Chiriac C."/>
            <person name="Salcher M."/>
            <person name="Ghai R."/>
            <person name="Kavagutti S V."/>
        </authorList>
    </citation>
    <scope>NUCLEOTIDE SEQUENCE</scope>
</reference>
<protein>
    <submittedName>
        <fullName evidence="2">Malonyl-CoA decarboxylase, C-terminal</fullName>
    </submittedName>
</protein>
<organism evidence="2">
    <name type="scientific">uncultured Caudovirales phage</name>
    <dbReference type="NCBI Taxonomy" id="2100421"/>
    <lineage>
        <taxon>Viruses</taxon>
        <taxon>Duplodnaviria</taxon>
        <taxon>Heunggongvirae</taxon>
        <taxon>Uroviricota</taxon>
        <taxon>Caudoviricetes</taxon>
        <taxon>Peduoviridae</taxon>
        <taxon>Maltschvirus</taxon>
        <taxon>Maltschvirus maltsch</taxon>
    </lineage>
</organism>
<dbReference type="Pfam" id="PF05292">
    <property type="entry name" value="MCD"/>
    <property type="match status" value="1"/>
</dbReference>
<proteinExistence type="predicted"/>
<dbReference type="Gene3D" id="3.40.630.150">
    <property type="entry name" value="Malonyl-CoA decarboxylase, catalytic domain"/>
    <property type="match status" value="1"/>
</dbReference>
<evidence type="ECO:0000313" key="2">
    <source>
        <dbReference type="EMBL" id="CAB5221983.1"/>
    </source>
</evidence>
<dbReference type="InterPro" id="IPR007956">
    <property type="entry name" value="Malonyl_CoA_deC_C"/>
</dbReference>